<evidence type="ECO:0000313" key="4">
    <source>
        <dbReference type="Proteomes" id="UP001165405"/>
    </source>
</evidence>
<evidence type="ECO:0000259" key="2">
    <source>
        <dbReference type="Pfam" id="PF03795"/>
    </source>
</evidence>
<feature type="domain" description="YCII-related" evidence="2">
    <location>
        <begin position="1"/>
        <end position="97"/>
    </location>
</feature>
<dbReference type="Proteomes" id="UP001165405">
    <property type="component" value="Unassembled WGS sequence"/>
</dbReference>
<dbReference type="InterPro" id="IPR011008">
    <property type="entry name" value="Dimeric_a/b-barrel"/>
</dbReference>
<dbReference type="Pfam" id="PF03795">
    <property type="entry name" value="YCII"/>
    <property type="match status" value="1"/>
</dbReference>
<dbReference type="PANTHER" id="PTHR35174">
    <property type="entry name" value="BLL7171 PROTEIN-RELATED"/>
    <property type="match status" value="1"/>
</dbReference>
<dbReference type="AlphaFoldDB" id="A0AA41QBG6"/>
<dbReference type="Gene3D" id="3.30.70.1060">
    <property type="entry name" value="Dimeric alpha+beta barrel"/>
    <property type="match status" value="1"/>
</dbReference>
<protein>
    <submittedName>
        <fullName evidence="3">YciI family protein</fullName>
    </submittedName>
</protein>
<dbReference type="InterPro" id="IPR005545">
    <property type="entry name" value="YCII"/>
</dbReference>
<dbReference type="PANTHER" id="PTHR35174:SF3">
    <property type="entry name" value="BLL7171 PROTEIN"/>
    <property type="match status" value="1"/>
</dbReference>
<dbReference type="RefSeq" id="WP_236087770.1">
    <property type="nucleotide sequence ID" value="NZ_JAKGSG010000012.1"/>
</dbReference>
<sequence length="124" mass="13180">MRYLMLILEADTPVREPTPDIADWVAKHDASGARVMGERLRPAADVRRVQVRDGRTVVTDGPFSETKEVFGGFDVIEAADLDEALAIAAEHPGAHGASTIEVHPFWPTDGTAGATAWTPGGSAS</sequence>
<proteinExistence type="inferred from homology"/>
<gene>
    <name evidence="3" type="ORF">L1785_03610</name>
</gene>
<accession>A0AA41QBG6</accession>
<evidence type="ECO:0000313" key="3">
    <source>
        <dbReference type="EMBL" id="MCF4120056.1"/>
    </source>
</evidence>
<dbReference type="SUPFAM" id="SSF54909">
    <property type="entry name" value="Dimeric alpha+beta barrel"/>
    <property type="match status" value="1"/>
</dbReference>
<comment type="similarity">
    <text evidence="1">Belongs to the YciI family.</text>
</comment>
<reference evidence="3" key="1">
    <citation type="submission" date="2022-01" db="EMBL/GenBank/DDBJ databases">
        <title>Antribacter sp. nov., isolated from Guizhou of China.</title>
        <authorList>
            <person name="Chengliang C."/>
            <person name="Ya Z."/>
        </authorList>
    </citation>
    <scope>NUCLEOTIDE SEQUENCE</scope>
    <source>
        <strain evidence="3">KLBMP 9083</strain>
    </source>
</reference>
<evidence type="ECO:0000256" key="1">
    <source>
        <dbReference type="ARBA" id="ARBA00007689"/>
    </source>
</evidence>
<organism evidence="3 4">
    <name type="scientific">Antribacter soli</name>
    <dbReference type="NCBI Taxonomy" id="2910976"/>
    <lineage>
        <taxon>Bacteria</taxon>
        <taxon>Bacillati</taxon>
        <taxon>Actinomycetota</taxon>
        <taxon>Actinomycetes</taxon>
        <taxon>Micrococcales</taxon>
        <taxon>Promicromonosporaceae</taxon>
        <taxon>Antribacter</taxon>
    </lineage>
</organism>
<dbReference type="EMBL" id="JAKGSG010000012">
    <property type="protein sequence ID" value="MCF4120056.1"/>
    <property type="molecule type" value="Genomic_DNA"/>
</dbReference>
<keyword evidence="4" id="KW-1185">Reference proteome</keyword>
<name>A0AA41QBG6_9MICO</name>
<comment type="caution">
    <text evidence="3">The sequence shown here is derived from an EMBL/GenBank/DDBJ whole genome shotgun (WGS) entry which is preliminary data.</text>
</comment>